<dbReference type="WBParaSite" id="RSKR_0000348300.1">
    <property type="protein sequence ID" value="RSKR_0000348300.1"/>
    <property type="gene ID" value="RSKR_0000348300"/>
</dbReference>
<reference evidence="2" key="1">
    <citation type="submission" date="2016-11" db="UniProtKB">
        <authorList>
            <consortium name="WormBaseParasite"/>
        </authorList>
    </citation>
    <scope>IDENTIFICATION</scope>
    <source>
        <strain evidence="2">KR3021</strain>
    </source>
</reference>
<sequence>MSIEENKSYEMSTEEKKCYEVSSEEKKSYQMPTEERKSYEMVVEKKKWYEMPLVATVKPLEKNIQTNMSSSTMGTVKKLAMNYAKNLQDKNKSSSDLVATVLETTAVLRPSRQSKNQNRPWSMYTTATETVDAEPKHYTDDLTEDLLNNNETIRKYSTLTKSNKTEQQDKFDSHIYSIPNKKPSSYQSNLGDFGEYSKAYQKPPIQKQPQQSNNIRSLAQSFENQNNHNVRKSLNNIALSNSSSTRNLHIAQPNIVVTRFSDNINSTFNKSVPSRKIGMVVGAATPPTKRIQKGWLESEGL</sequence>
<evidence type="ECO:0000313" key="1">
    <source>
        <dbReference type="Proteomes" id="UP000095286"/>
    </source>
</evidence>
<organism evidence="1 2">
    <name type="scientific">Rhabditophanes sp. KR3021</name>
    <dbReference type="NCBI Taxonomy" id="114890"/>
    <lineage>
        <taxon>Eukaryota</taxon>
        <taxon>Metazoa</taxon>
        <taxon>Ecdysozoa</taxon>
        <taxon>Nematoda</taxon>
        <taxon>Chromadorea</taxon>
        <taxon>Rhabditida</taxon>
        <taxon>Tylenchina</taxon>
        <taxon>Panagrolaimomorpha</taxon>
        <taxon>Strongyloidoidea</taxon>
        <taxon>Alloionematidae</taxon>
        <taxon>Rhabditophanes</taxon>
    </lineage>
</organism>
<dbReference type="Proteomes" id="UP000095286">
    <property type="component" value="Unplaced"/>
</dbReference>
<name>A0AC35TR69_9BILA</name>
<protein>
    <submittedName>
        <fullName evidence="2">Uncharacterized protein</fullName>
    </submittedName>
</protein>
<proteinExistence type="predicted"/>
<evidence type="ECO:0000313" key="2">
    <source>
        <dbReference type="WBParaSite" id="RSKR_0000348300.1"/>
    </source>
</evidence>
<accession>A0AC35TR69</accession>